<keyword evidence="3" id="KW-1185">Reference proteome</keyword>
<organism evidence="2 3">
    <name type="scientific">Dibothriocephalus latus</name>
    <name type="common">Fish tapeworm</name>
    <name type="synonym">Diphyllobothrium latum</name>
    <dbReference type="NCBI Taxonomy" id="60516"/>
    <lineage>
        <taxon>Eukaryota</taxon>
        <taxon>Metazoa</taxon>
        <taxon>Spiralia</taxon>
        <taxon>Lophotrochozoa</taxon>
        <taxon>Platyhelminthes</taxon>
        <taxon>Cestoda</taxon>
        <taxon>Eucestoda</taxon>
        <taxon>Diphyllobothriidea</taxon>
        <taxon>Diphyllobothriidae</taxon>
        <taxon>Dibothriocephalus</taxon>
    </lineage>
</organism>
<evidence type="ECO:0000256" key="1">
    <source>
        <dbReference type="SAM" id="MobiDB-lite"/>
    </source>
</evidence>
<dbReference type="Proteomes" id="UP000281553">
    <property type="component" value="Unassembled WGS sequence"/>
</dbReference>
<proteinExistence type="predicted"/>
<gene>
    <name evidence="2" type="ORF">DILT_LOCUS9515</name>
</gene>
<feature type="region of interest" description="Disordered" evidence="1">
    <location>
        <begin position="170"/>
        <end position="212"/>
    </location>
</feature>
<dbReference type="EMBL" id="UYRU01057056">
    <property type="protein sequence ID" value="VDN13684.1"/>
    <property type="molecule type" value="Genomic_DNA"/>
</dbReference>
<evidence type="ECO:0000313" key="2">
    <source>
        <dbReference type="EMBL" id="VDN13684.1"/>
    </source>
</evidence>
<accession>A0A3P7LAG2</accession>
<reference evidence="2 3" key="1">
    <citation type="submission" date="2018-11" db="EMBL/GenBank/DDBJ databases">
        <authorList>
            <consortium name="Pathogen Informatics"/>
        </authorList>
    </citation>
    <scope>NUCLEOTIDE SEQUENCE [LARGE SCALE GENOMIC DNA]</scope>
</reference>
<dbReference type="OrthoDB" id="6288737at2759"/>
<protein>
    <submittedName>
        <fullName evidence="2">Uncharacterized protein</fullName>
    </submittedName>
</protein>
<dbReference type="AlphaFoldDB" id="A0A3P7LAG2"/>
<evidence type="ECO:0000313" key="3">
    <source>
        <dbReference type="Proteomes" id="UP000281553"/>
    </source>
</evidence>
<name>A0A3P7LAG2_DIBLA</name>
<sequence length="212" mass="23300">MQFETAALLQTLLPCGHCVLPINLEEKLFEGLLKSQLTWLKSHAYLYQMVKGLRKPADRCDDLRLEHIKSSGDAYGHLKVTGRSISKEFVSKVSFGDCLKGNRHTPHSPQPVYTEGDTSLYEPEDDAAASSLKIDEHILGDNNPPVDRVSPSLLKDVVAQCVVVETQRTTIEDIEPPASPDSISEPVCPSSPKDHSDVTETLPTQPAMPEGK</sequence>